<gene>
    <name evidence="3" type="ORF">AVDCRST_MAG42-1918</name>
</gene>
<keyword evidence="2" id="KW-0812">Transmembrane</keyword>
<accession>A0A6J4IAT9</accession>
<reference evidence="3" key="1">
    <citation type="submission" date="2020-02" db="EMBL/GenBank/DDBJ databases">
        <authorList>
            <person name="Meier V. D."/>
        </authorList>
    </citation>
    <scope>NUCLEOTIDE SEQUENCE</scope>
    <source>
        <strain evidence="3">AVDCRST_MAG42</strain>
    </source>
</reference>
<feature type="region of interest" description="Disordered" evidence="1">
    <location>
        <begin position="309"/>
        <end position="359"/>
    </location>
</feature>
<feature type="transmembrane region" description="Helical" evidence="2">
    <location>
        <begin position="219"/>
        <end position="244"/>
    </location>
</feature>
<dbReference type="EMBL" id="CADCTA010000071">
    <property type="protein sequence ID" value="CAA9245035.1"/>
    <property type="molecule type" value="Genomic_DNA"/>
</dbReference>
<feature type="transmembrane region" description="Helical" evidence="2">
    <location>
        <begin position="153"/>
        <end position="172"/>
    </location>
</feature>
<keyword evidence="2" id="KW-1133">Transmembrane helix</keyword>
<keyword evidence="2" id="KW-0472">Membrane</keyword>
<feature type="compositionally biased region" description="Low complexity" evidence="1">
    <location>
        <begin position="332"/>
        <end position="359"/>
    </location>
</feature>
<protein>
    <submittedName>
        <fullName evidence="3">Uncharacterized protein</fullName>
    </submittedName>
</protein>
<dbReference type="AlphaFoldDB" id="A0A6J4IAT9"/>
<feature type="compositionally biased region" description="Low complexity" evidence="1">
    <location>
        <begin position="309"/>
        <end position="324"/>
    </location>
</feature>
<sequence>MIANLFTRFSGGDETVAGSGYGQSYFEQIRTEWSLVPDAEKALPPAASERLAEILAKRSEELTWSDVYAFERLLTRALPAARLKPLATAVRSEYRELVGSETFCEYEKAHPLPVEGSDEATLRADVEQLQSDMQWIYIIQPLEEFSRNRLTKWLIVMMLLLSVAVIFWAQLADPGYHTLSYVVFAGALGAAFSAQRRIQTAAGQRSSLVNLMKSGSVRLSVQIAPVIGGLSAVVLAFLFAAGLLQGALFPAVSVATSGESVALCSALKFAGAADPNFAKLLVWSFVAGFAERLIPDALDRLTAQAKQSASAPAPTPAGGAISGAAVGGAPAGGAPRDTAPRPAMSGAGAQPVGAAAANR</sequence>
<feature type="transmembrane region" description="Helical" evidence="2">
    <location>
        <begin position="178"/>
        <end position="198"/>
    </location>
</feature>
<evidence type="ECO:0000256" key="1">
    <source>
        <dbReference type="SAM" id="MobiDB-lite"/>
    </source>
</evidence>
<evidence type="ECO:0000256" key="2">
    <source>
        <dbReference type="SAM" id="Phobius"/>
    </source>
</evidence>
<name>A0A6J4IAT9_9BACT</name>
<organism evidence="3">
    <name type="scientific">uncultured Chthoniobacterales bacterium</name>
    <dbReference type="NCBI Taxonomy" id="1836801"/>
    <lineage>
        <taxon>Bacteria</taxon>
        <taxon>Pseudomonadati</taxon>
        <taxon>Verrucomicrobiota</taxon>
        <taxon>Spartobacteria</taxon>
        <taxon>Chthoniobacterales</taxon>
        <taxon>environmental samples</taxon>
    </lineage>
</organism>
<proteinExistence type="predicted"/>
<evidence type="ECO:0000313" key="3">
    <source>
        <dbReference type="EMBL" id="CAA9245035.1"/>
    </source>
</evidence>